<dbReference type="InterPro" id="IPR011545">
    <property type="entry name" value="DEAD/DEAH_box_helicase_dom"/>
</dbReference>
<reference evidence="11" key="1">
    <citation type="submission" date="2021-07" db="EMBL/GenBank/DDBJ databases">
        <authorList>
            <person name="Branca A.L. A."/>
        </authorList>
    </citation>
    <scope>NUCLEOTIDE SEQUENCE</scope>
</reference>
<dbReference type="Gene3D" id="3.40.50.300">
    <property type="entry name" value="P-loop containing nucleotide triphosphate hydrolases"/>
    <property type="match status" value="2"/>
</dbReference>
<feature type="compositionally biased region" description="Basic and acidic residues" evidence="8">
    <location>
        <begin position="546"/>
        <end position="557"/>
    </location>
</feature>
<dbReference type="PROSITE" id="PS51192">
    <property type="entry name" value="HELICASE_ATP_BIND_1"/>
    <property type="match status" value="1"/>
</dbReference>
<keyword evidence="5" id="KW-0067">ATP-binding</keyword>
<feature type="region of interest" description="Disordered" evidence="8">
    <location>
        <begin position="44"/>
        <end position="114"/>
    </location>
</feature>
<dbReference type="InterPro" id="IPR014001">
    <property type="entry name" value="Helicase_ATP-bd"/>
</dbReference>
<protein>
    <recommendedName>
        <fullName evidence="1">RNA helicase</fullName>
        <ecNumber evidence="1">3.6.4.13</ecNumber>
    </recommendedName>
</protein>
<dbReference type="InterPro" id="IPR027417">
    <property type="entry name" value="P-loop_NTPase"/>
</dbReference>
<dbReference type="Pfam" id="PF00271">
    <property type="entry name" value="Helicase_C"/>
    <property type="match status" value="1"/>
</dbReference>
<keyword evidence="2" id="KW-0547">Nucleotide-binding</keyword>
<evidence type="ECO:0000313" key="12">
    <source>
        <dbReference type="Proteomes" id="UP001152592"/>
    </source>
</evidence>
<dbReference type="CDD" id="cd18787">
    <property type="entry name" value="SF2_C_DEAD"/>
    <property type="match status" value="1"/>
</dbReference>
<comment type="catalytic activity">
    <reaction evidence="7">
        <text>ATP + H2O = ADP + phosphate + H(+)</text>
        <dbReference type="Rhea" id="RHEA:13065"/>
        <dbReference type="ChEBI" id="CHEBI:15377"/>
        <dbReference type="ChEBI" id="CHEBI:15378"/>
        <dbReference type="ChEBI" id="CHEBI:30616"/>
        <dbReference type="ChEBI" id="CHEBI:43474"/>
        <dbReference type="ChEBI" id="CHEBI:456216"/>
        <dbReference type="EC" id="3.6.4.13"/>
    </reaction>
</comment>
<dbReference type="EC" id="3.6.4.13" evidence="1"/>
<feature type="region of interest" description="Disordered" evidence="8">
    <location>
        <begin position="233"/>
        <end position="266"/>
    </location>
</feature>
<feature type="compositionally biased region" description="Basic and acidic residues" evidence="8">
    <location>
        <begin position="233"/>
        <end position="254"/>
    </location>
</feature>
<feature type="domain" description="Helicase ATP-binding" evidence="9">
    <location>
        <begin position="196"/>
        <end position="408"/>
    </location>
</feature>
<dbReference type="PROSITE" id="PS51194">
    <property type="entry name" value="HELICASE_CTER"/>
    <property type="match status" value="1"/>
</dbReference>
<sequence length="639" mass="71350">MPLPIRSSICCLCQTKASLMAPSILSVSAQTTRGMATVRLRRKASRMALSPDVSKQSLPSATKPRRERAGPFAQMNQTQARIRDTTRPRSQAALKRSGEEGKTENKKESPLYKALKMQETLTPIPYGRRSSIKTRLANITSFDHFPLLPAVRQSIFLQALPGLSDVTPTPIQRLAIPELLLDESKKKKKVKKAGEEEPEYNFDQYLLAAETGSGKTLAYLLPVVDAIKRTEAREAEEDKATEEQKAREREERAKKQAFSLEPEEAPMTNAARPRAIILVPTSELVSQVGAKLKELAHTVKYRSGEIASTFTPRRIQNTLFNPAGIDILVSTPHLLGSVAKTNPNILSRVTHLVLDEADSLMDRSFIPTTTEIIAKVNPSLKKLILCSATIPRSLDNQLRKRFPDIQRLTTPNLHAIPRRVQLGVVDIEKEPYRGNRDLACADVIWSIGKAGDRYEASETWGPLNAYMEQKTKKIIVFVNEREEAEEVTKFLQSKGIDALSLSRDTDSRKQQDTLNQFTEVKLPPTAEEIMLSKKKNRAGGSIPFEAPDRAQEKEAASRRLPDTKVLVTTDIASRGIDTLAVKTVILYHVPHTTIDFIHRLGRLGRMGKRGRGVVLVGKKDRKDVVREVREGMFRGQALI</sequence>
<dbReference type="Proteomes" id="UP001152592">
    <property type="component" value="Unassembled WGS sequence"/>
</dbReference>
<dbReference type="SUPFAM" id="SSF52540">
    <property type="entry name" value="P-loop containing nucleoside triphosphate hydrolases"/>
    <property type="match status" value="1"/>
</dbReference>
<dbReference type="SMART" id="SM00487">
    <property type="entry name" value="DEXDc"/>
    <property type="match status" value="1"/>
</dbReference>
<evidence type="ECO:0000256" key="6">
    <source>
        <dbReference type="ARBA" id="ARBA00022884"/>
    </source>
</evidence>
<evidence type="ECO:0000256" key="4">
    <source>
        <dbReference type="ARBA" id="ARBA00022806"/>
    </source>
</evidence>
<dbReference type="GO" id="GO:0003724">
    <property type="term" value="F:RNA helicase activity"/>
    <property type="evidence" value="ECO:0007669"/>
    <property type="project" value="UniProtKB-EC"/>
</dbReference>
<keyword evidence="6" id="KW-0694">RNA-binding</keyword>
<evidence type="ECO:0000256" key="5">
    <source>
        <dbReference type="ARBA" id="ARBA00022840"/>
    </source>
</evidence>
<evidence type="ECO:0000256" key="8">
    <source>
        <dbReference type="SAM" id="MobiDB-lite"/>
    </source>
</evidence>
<evidence type="ECO:0000256" key="1">
    <source>
        <dbReference type="ARBA" id="ARBA00012552"/>
    </source>
</evidence>
<evidence type="ECO:0000259" key="9">
    <source>
        <dbReference type="PROSITE" id="PS51192"/>
    </source>
</evidence>
<evidence type="ECO:0000259" key="10">
    <source>
        <dbReference type="PROSITE" id="PS51194"/>
    </source>
</evidence>
<comment type="caution">
    <text evidence="11">The sequence shown here is derived from an EMBL/GenBank/DDBJ whole genome shotgun (WGS) entry which is preliminary data.</text>
</comment>
<dbReference type="OrthoDB" id="10256233at2759"/>
<feature type="region of interest" description="Disordered" evidence="8">
    <location>
        <begin position="538"/>
        <end position="557"/>
    </location>
</feature>
<evidence type="ECO:0000256" key="2">
    <source>
        <dbReference type="ARBA" id="ARBA00022741"/>
    </source>
</evidence>
<keyword evidence="4" id="KW-0347">Helicase</keyword>
<evidence type="ECO:0000256" key="7">
    <source>
        <dbReference type="ARBA" id="ARBA00047984"/>
    </source>
</evidence>
<dbReference type="InterPro" id="IPR001650">
    <property type="entry name" value="Helicase_C-like"/>
</dbReference>
<dbReference type="GO" id="GO:0016787">
    <property type="term" value="F:hydrolase activity"/>
    <property type="evidence" value="ECO:0007669"/>
    <property type="project" value="UniProtKB-KW"/>
</dbReference>
<dbReference type="PANTHER" id="PTHR47960">
    <property type="entry name" value="DEAD-BOX ATP-DEPENDENT RNA HELICASE 50"/>
    <property type="match status" value="1"/>
</dbReference>
<feature type="domain" description="Helicase C-terminal" evidence="10">
    <location>
        <begin position="462"/>
        <end position="639"/>
    </location>
</feature>
<dbReference type="AlphaFoldDB" id="A0A9W4IDR3"/>
<dbReference type="GO" id="GO:0003723">
    <property type="term" value="F:RNA binding"/>
    <property type="evidence" value="ECO:0007669"/>
    <property type="project" value="UniProtKB-KW"/>
</dbReference>
<evidence type="ECO:0000313" key="11">
    <source>
        <dbReference type="EMBL" id="CAG8262148.1"/>
    </source>
</evidence>
<gene>
    <name evidence="11" type="ORF">PSALAMII_LOCUS970</name>
</gene>
<keyword evidence="3" id="KW-0378">Hydrolase</keyword>
<dbReference type="SMART" id="SM00490">
    <property type="entry name" value="HELICc"/>
    <property type="match status" value="1"/>
</dbReference>
<dbReference type="EMBL" id="CAJVPD010000038">
    <property type="protein sequence ID" value="CAG8262148.1"/>
    <property type="molecule type" value="Genomic_DNA"/>
</dbReference>
<accession>A0A9W4IDR3</accession>
<dbReference type="GO" id="GO:0005524">
    <property type="term" value="F:ATP binding"/>
    <property type="evidence" value="ECO:0007669"/>
    <property type="project" value="UniProtKB-KW"/>
</dbReference>
<name>A0A9W4IDR3_9EURO</name>
<dbReference type="Pfam" id="PF00270">
    <property type="entry name" value="DEAD"/>
    <property type="match status" value="1"/>
</dbReference>
<evidence type="ECO:0000256" key="3">
    <source>
        <dbReference type="ARBA" id="ARBA00022801"/>
    </source>
</evidence>
<feature type="compositionally biased region" description="Basic and acidic residues" evidence="8">
    <location>
        <begin position="96"/>
        <end position="110"/>
    </location>
</feature>
<proteinExistence type="predicted"/>
<organism evidence="11 12">
    <name type="scientific">Penicillium salamii</name>
    <dbReference type="NCBI Taxonomy" id="1612424"/>
    <lineage>
        <taxon>Eukaryota</taxon>
        <taxon>Fungi</taxon>
        <taxon>Dikarya</taxon>
        <taxon>Ascomycota</taxon>
        <taxon>Pezizomycotina</taxon>
        <taxon>Eurotiomycetes</taxon>
        <taxon>Eurotiomycetidae</taxon>
        <taxon>Eurotiales</taxon>
        <taxon>Aspergillaceae</taxon>
        <taxon>Penicillium</taxon>
    </lineage>
</organism>